<dbReference type="GO" id="GO:0020037">
    <property type="term" value="F:heme binding"/>
    <property type="evidence" value="ECO:0007669"/>
    <property type="project" value="InterPro"/>
</dbReference>
<dbReference type="PANTHER" id="PTHR46300">
    <property type="entry name" value="P450, PUTATIVE (EUROFUNG)-RELATED-RELATED"/>
    <property type="match status" value="1"/>
</dbReference>
<keyword evidence="5" id="KW-0560">Oxidoreductase</keyword>
<keyword evidence="4" id="KW-0479">Metal-binding</keyword>
<keyword evidence="7" id="KW-0503">Monooxygenase</keyword>
<keyword evidence="3" id="KW-0349">Heme</keyword>
<dbReference type="PANTHER" id="PTHR46300:SF5">
    <property type="entry name" value="CYTOCHROME P450"/>
    <property type="match status" value="1"/>
</dbReference>
<evidence type="ECO:0000256" key="3">
    <source>
        <dbReference type="ARBA" id="ARBA00022617"/>
    </source>
</evidence>
<protein>
    <submittedName>
        <fullName evidence="8">Cytochrome P450</fullName>
    </submittedName>
</protein>
<evidence type="ECO:0000313" key="9">
    <source>
        <dbReference type="Proteomes" id="UP000217199"/>
    </source>
</evidence>
<name>A0A286UCB0_9AGAM</name>
<reference evidence="8 9" key="1">
    <citation type="journal article" date="2017" name="Mol. Ecol.">
        <title>Comparative and population genomic landscape of Phellinus noxius: A hypervariable fungus causing root rot in trees.</title>
        <authorList>
            <person name="Chung C.L."/>
            <person name="Lee T.J."/>
            <person name="Akiba M."/>
            <person name="Lee H.H."/>
            <person name="Kuo T.H."/>
            <person name="Liu D."/>
            <person name="Ke H.M."/>
            <person name="Yokoi T."/>
            <person name="Roa M.B."/>
            <person name="Lu M.J."/>
            <person name="Chang Y.Y."/>
            <person name="Ann P.J."/>
            <person name="Tsai J.N."/>
            <person name="Chen C.Y."/>
            <person name="Tzean S.S."/>
            <person name="Ota Y."/>
            <person name="Hattori T."/>
            <person name="Sahashi N."/>
            <person name="Liou R.F."/>
            <person name="Kikuchi T."/>
            <person name="Tsai I.J."/>
        </authorList>
    </citation>
    <scope>NUCLEOTIDE SEQUENCE [LARGE SCALE GENOMIC DNA]</scope>
    <source>
        <strain evidence="8 9">FFPRI411160</strain>
    </source>
</reference>
<comment type="similarity">
    <text evidence="2">Belongs to the cytochrome P450 family.</text>
</comment>
<proteinExistence type="inferred from homology"/>
<dbReference type="InterPro" id="IPR050364">
    <property type="entry name" value="Cytochrome_P450_fung"/>
</dbReference>
<comment type="cofactor">
    <cofactor evidence="1">
        <name>heme</name>
        <dbReference type="ChEBI" id="CHEBI:30413"/>
    </cofactor>
</comment>
<sequence>MSRICPGRHFAENSVFIGIASMLASFNFEKAIGEDGKSITPEVVYTTDFNRHPLPFKCSITPRNNEIVALVKQTVEMEI</sequence>
<dbReference type="AlphaFoldDB" id="A0A286UCB0"/>
<dbReference type="GO" id="GO:0004497">
    <property type="term" value="F:monooxygenase activity"/>
    <property type="evidence" value="ECO:0007669"/>
    <property type="project" value="UniProtKB-KW"/>
</dbReference>
<evidence type="ECO:0000256" key="1">
    <source>
        <dbReference type="ARBA" id="ARBA00001971"/>
    </source>
</evidence>
<evidence type="ECO:0000313" key="8">
    <source>
        <dbReference type="EMBL" id="PAV17233.1"/>
    </source>
</evidence>
<evidence type="ECO:0000256" key="6">
    <source>
        <dbReference type="ARBA" id="ARBA00023004"/>
    </source>
</evidence>
<dbReference type="GO" id="GO:0005506">
    <property type="term" value="F:iron ion binding"/>
    <property type="evidence" value="ECO:0007669"/>
    <property type="project" value="InterPro"/>
</dbReference>
<gene>
    <name evidence="8" type="ORF">PNOK_0729700</name>
</gene>
<dbReference type="SUPFAM" id="SSF48264">
    <property type="entry name" value="Cytochrome P450"/>
    <property type="match status" value="1"/>
</dbReference>
<comment type="caution">
    <text evidence="8">The sequence shown here is derived from an EMBL/GenBank/DDBJ whole genome shotgun (WGS) entry which is preliminary data.</text>
</comment>
<keyword evidence="9" id="KW-1185">Reference proteome</keyword>
<dbReference type="Gene3D" id="1.10.630.10">
    <property type="entry name" value="Cytochrome P450"/>
    <property type="match status" value="1"/>
</dbReference>
<organism evidence="8 9">
    <name type="scientific">Pyrrhoderma noxium</name>
    <dbReference type="NCBI Taxonomy" id="2282107"/>
    <lineage>
        <taxon>Eukaryota</taxon>
        <taxon>Fungi</taxon>
        <taxon>Dikarya</taxon>
        <taxon>Basidiomycota</taxon>
        <taxon>Agaricomycotina</taxon>
        <taxon>Agaricomycetes</taxon>
        <taxon>Hymenochaetales</taxon>
        <taxon>Hymenochaetaceae</taxon>
        <taxon>Pyrrhoderma</taxon>
    </lineage>
</organism>
<accession>A0A286UCB0</accession>
<dbReference type="GO" id="GO:0016705">
    <property type="term" value="F:oxidoreductase activity, acting on paired donors, with incorporation or reduction of molecular oxygen"/>
    <property type="evidence" value="ECO:0007669"/>
    <property type="project" value="InterPro"/>
</dbReference>
<dbReference type="OrthoDB" id="2789670at2759"/>
<evidence type="ECO:0000256" key="7">
    <source>
        <dbReference type="ARBA" id="ARBA00023033"/>
    </source>
</evidence>
<evidence type="ECO:0000256" key="4">
    <source>
        <dbReference type="ARBA" id="ARBA00022723"/>
    </source>
</evidence>
<evidence type="ECO:0000256" key="2">
    <source>
        <dbReference type="ARBA" id="ARBA00010617"/>
    </source>
</evidence>
<evidence type="ECO:0000256" key="5">
    <source>
        <dbReference type="ARBA" id="ARBA00023002"/>
    </source>
</evidence>
<keyword evidence="6" id="KW-0408">Iron</keyword>
<dbReference type="InterPro" id="IPR036396">
    <property type="entry name" value="Cyt_P450_sf"/>
</dbReference>
<dbReference type="InParanoid" id="A0A286UCB0"/>
<dbReference type="Proteomes" id="UP000217199">
    <property type="component" value="Unassembled WGS sequence"/>
</dbReference>
<dbReference type="EMBL" id="NBII01000007">
    <property type="protein sequence ID" value="PAV17233.1"/>
    <property type="molecule type" value="Genomic_DNA"/>
</dbReference>